<dbReference type="Proteomes" id="UP000800200">
    <property type="component" value="Unassembled WGS sequence"/>
</dbReference>
<evidence type="ECO:0000313" key="1">
    <source>
        <dbReference type="EMBL" id="KAF2188412.1"/>
    </source>
</evidence>
<protein>
    <submittedName>
        <fullName evidence="1">Uncharacterized protein</fullName>
    </submittedName>
</protein>
<sequence>MLYHPLNQTKKQNRLLHFLPGKQGDDIRRKFTVASLEDKTRYETISYVCGNAKNTVLINMQAK</sequence>
<dbReference type="OrthoDB" id="2157530at2759"/>
<dbReference type="AlphaFoldDB" id="A0A6A6EC76"/>
<reference evidence="1" key="1">
    <citation type="journal article" date="2020" name="Stud. Mycol.">
        <title>101 Dothideomycetes genomes: a test case for predicting lifestyles and emergence of pathogens.</title>
        <authorList>
            <person name="Haridas S."/>
            <person name="Albert R."/>
            <person name="Binder M."/>
            <person name="Bloem J."/>
            <person name="Labutti K."/>
            <person name="Salamov A."/>
            <person name="Andreopoulos B."/>
            <person name="Baker S."/>
            <person name="Barry K."/>
            <person name="Bills G."/>
            <person name="Bluhm B."/>
            <person name="Cannon C."/>
            <person name="Castanera R."/>
            <person name="Culley D."/>
            <person name="Daum C."/>
            <person name="Ezra D."/>
            <person name="Gonzalez J."/>
            <person name="Henrissat B."/>
            <person name="Kuo A."/>
            <person name="Liang C."/>
            <person name="Lipzen A."/>
            <person name="Lutzoni F."/>
            <person name="Magnuson J."/>
            <person name="Mondo S."/>
            <person name="Nolan M."/>
            <person name="Ohm R."/>
            <person name="Pangilinan J."/>
            <person name="Park H.-J."/>
            <person name="Ramirez L."/>
            <person name="Alfaro M."/>
            <person name="Sun H."/>
            <person name="Tritt A."/>
            <person name="Yoshinaga Y."/>
            <person name="Zwiers L.-H."/>
            <person name="Turgeon B."/>
            <person name="Goodwin S."/>
            <person name="Spatafora J."/>
            <person name="Crous P."/>
            <person name="Grigoriev I."/>
        </authorList>
    </citation>
    <scope>NUCLEOTIDE SEQUENCE</scope>
    <source>
        <strain evidence="1">CBS 207.26</strain>
    </source>
</reference>
<keyword evidence="2" id="KW-1185">Reference proteome</keyword>
<dbReference type="EMBL" id="ML994624">
    <property type="protein sequence ID" value="KAF2188412.1"/>
    <property type="molecule type" value="Genomic_DNA"/>
</dbReference>
<evidence type="ECO:0000313" key="2">
    <source>
        <dbReference type="Proteomes" id="UP000800200"/>
    </source>
</evidence>
<accession>A0A6A6EC76</accession>
<proteinExistence type="predicted"/>
<gene>
    <name evidence="1" type="ORF">K469DRAFT_567186</name>
</gene>
<name>A0A6A6EC76_9PEZI</name>
<organism evidence="1 2">
    <name type="scientific">Zopfia rhizophila CBS 207.26</name>
    <dbReference type="NCBI Taxonomy" id="1314779"/>
    <lineage>
        <taxon>Eukaryota</taxon>
        <taxon>Fungi</taxon>
        <taxon>Dikarya</taxon>
        <taxon>Ascomycota</taxon>
        <taxon>Pezizomycotina</taxon>
        <taxon>Dothideomycetes</taxon>
        <taxon>Dothideomycetes incertae sedis</taxon>
        <taxon>Zopfiaceae</taxon>
        <taxon>Zopfia</taxon>
    </lineage>
</organism>